<dbReference type="AlphaFoldDB" id="A0AAW4L3V7"/>
<dbReference type="GO" id="GO:0046872">
    <property type="term" value="F:metal ion binding"/>
    <property type="evidence" value="ECO:0007669"/>
    <property type="project" value="UniProtKB-KW"/>
</dbReference>
<evidence type="ECO:0000256" key="4">
    <source>
        <dbReference type="ARBA" id="ARBA00023049"/>
    </source>
</evidence>
<dbReference type="CDD" id="cd01092">
    <property type="entry name" value="APP-like"/>
    <property type="match status" value="1"/>
</dbReference>
<feature type="domain" description="Creatinase N-terminal" evidence="6">
    <location>
        <begin position="5"/>
        <end position="129"/>
    </location>
</feature>
<dbReference type="PANTHER" id="PTHR46112">
    <property type="entry name" value="AMINOPEPTIDASE"/>
    <property type="match status" value="1"/>
</dbReference>
<dbReference type="InterPro" id="IPR001714">
    <property type="entry name" value="Pept_M24_MAP"/>
</dbReference>
<evidence type="ECO:0000256" key="2">
    <source>
        <dbReference type="ARBA" id="ARBA00022723"/>
    </source>
</evidence>
<keyword evidence="2" id="KW-0479">Metal-binding</keyword>
<evidence type="ECO:0000256" key="1">
    <source>
        <dbReference type="ARBA" id="ARBA00022670"/>
    </source>
</evidence>
<dbReference type="RefSeq" id="WP_214172415.1">
    <property type="nucleotide sequence ID" value="NZ_JAHCVJ010000006.1"/>
</dbReference>
<name>A0AAW4L3V7_9BACT</name>
<dbReference type="InterPro" id="IPR000994">
    <property type="entry name" value="Pept_M24"/>
</dbReference>
<accession>A0AAW4L3V7</accession>
<proteinExistence type="predicted"/>
<dbReference type="InterPro" id="IPR000587">
    <property type="entry name" value="Creatinase_N"/>
</dbReference>
<comment type="caution">
    <text evidence="7">The sequence shown here is derived from an EMBL/GenBank/DDBJ whole genome shotgun (WGS) entry which is preliminary data.</text>
</comment>
<dbReference type="Proteomes" id="UP000811899">
    <property type="component" value="Unassembled WGS sequence"/>
</dbReference>
<gene>
    <name evidence="7" type="ORF">KI809_15140</name>
</gene>
<evidence type="ECO:0000313" key="7">
    <source>
        <dbReference type="EMBL" id="MBT0665643.1"/>
    </source>
</evidence>
<protein>
    <submittedName>
        <fullName evidence="7">Xaa-Pro peptidase family protein</fullName>
    </submittedName>
</protein>
<dbReference type="Gene3D" id="3.40.350.10">
    <property type="entry name" value="Creatinase/prolidase N-terminal domain"/>
    <property type="match status" value="1"/>
</dbReference>
<dbReference type="PRINTS" id="PR00599">
    <property type="entry name" value="MAPEPTIDASE"/>
</dbReference>
<dbReference type="GO" id="GO:0008235">
    <property type="term" value="F:metalloexopeptidase activity"/>
    <property type="evidence" value="ECO:0007669"/>
    <property type="project" value="UniProtKB-ARBA"/>
</dbReference>
<dbReference type="Pfam" id="PF01321">
    <property type="entry name" value="Creatinase_N"/>
    <property type="match status" value="1"/>
</dbReference>
<dbReference type="PROSITE" id="PS00491">
    <property type="entry name" value="PROLINE_PEPTIDASE"/>
    <property type="match status" value="1"/>
</dbReference>
<sequence>MLKDRIFSARECLERNSIDALLVTSLQSIRYLSGFSGSDGVLLVTPDAGCFLTDSRYTTQASREVSGFAVAEYRSKLDAVVEWFSACGCRRIGFIASQLTVEVYDELKAKLPEVEFVALKDELADIRRIKSHEEIVLLETAASLASEAFLSILPLIRPGISERELALELEVAMRRQGADDKAFDFIVASGERGALPHGRASERVICQGELITFDFGAICNGYNSDETVTVALGSPDPQLLDIFSIVKEAHDRAIDAVKPGVPLKDLDRIARSFIAEKGFGSFFGHGLGHGVGLEVHEKPLVSFRSDEIAAEGMVFTIEPGIYVPGLGGVRIEDTVVVEASGCRLLTKVSKELRVL</sequence>
<dbReference type="PANTHER" id="PTHR46112:SF3">
    <property type="entry name" value="AMINOPEPTIDASE YPDF"/>
    <property type="match status" value="1"/>
</dbReference>
<dbReference type="InterPro" id="IPR029149">
    <property type="entry name" value="Creatin/AminoP/Spt16_N"/>
</dbReference>
<dbReference type="GO" id="GO:0004177">
    <property type="term" value="F:aminopeptidase activity"/>
    <property type="evidence" value="ECO:0007669"/>
    <property type="project" value="UniProtKB-ARBA"/>
</dbReference>
<dbReference type="Gene3D" id="3.90.230.10">
    <property type="entry name" value="Creatinase/methionine aminopeptidase superfamily"/>
    <property type="match status" value="1"/>
</dbReference>
<evidence type="ECO:0000259" key="6">
    <source>
        <dbReference type="Pfam" id="PF01321"/>
    </source>
</evidence>
<feature type="domain" description="Peptidase M24" evidence="5">
    <location>
        <begin position="138"/>
        <end position="338"/>
    </location>
</feature>
<reference evidence="7 8" key="1">
    <citation type="submission" date="2021-05" db="EMBL/GenBank/DDBJ databases">
        <title>The draft genome of Geobacter pelophilus DSM 12255.</title>
        <authorList>
            <person name="Xu Z."/>
            <person name="Masuda Y."/>
            <person name="Itoh H."/>
            <person name="Senoo K."/>
        </authorList>
    </citation>
    <scope>NUCLEOTIDE SEQUENCE [LARGE SCALE GENOMIC DNA]</scope>
    <source>
        <strain evidence="7 8">DSM 12255</strain>
    </source>
</reference>
<dbReference type="Pfam" id="PF00557">
    <property type="entry name" value="Peptidase_M24"/>
    <property type="match status" value="1"/>
</dbReference>
<keyword evidence="1" id="KW-0645">Protease</keyword>
<keyword evidence="8" id="KW-1185">Reference proteome</keyword>
<keyword evidence="3" id="KW-0378">Hydrolase</keyword>
<dbReference type="InterPro" id="IPR001131">
    <property type="entry name" value="Peptidase_M24B_aminopep-P_CS"/>
</dbReference>
<evidence type="ECO:0000256" key="3">
    <source>
        <dbReference type="ARBA" id="ARBA00022801"/>
    </source>
</evidence>
<keyword evidence="4" id="KW-0482">Metalloprotease</keyword>
<dbReference type="InterPro" id="IPR036005">
    <property type="entry name" value="Creatinase/aminopeptidase-like"/>
</dbReference>
<dbReference type="FunFam" id="3.90.230.10:FF:000014">
    <property type="entry name" value="Aminopeptidase P family protein"/>
    <property type="match status" value="1"/>
</dbReference>
<dbReference type="EMBL" id="JAHCVJ010000006">
    <property type="protein sequence ID" value="MBT0665643.1"/>
    <property type="molecule type" value="Genomic_DNA"/>
</dbReference>
<evidence type="ECO:0000259" key="5">
    <source>
        <dbReference type="Pfam" id="PF00557"/>
    </source>
</evidence>
<dbReference type="SUPFAM" id="SSF55920">
    <property type="entry name" value="Creatinase/aminopeptidase"/>
    <property type="match status" value="1"/>
</dbReference>
<dbReference type="GO" id="GO:0006508">
    <property type="term" value="P:proteolysis"/>
    <property type="evidence" value="ECO:0007669"/>
    <property type="project" value="UniProtKB-KW"/>
</dbReference>
<evidence type="ECO:0000313" key="8">
    <source>
        <dbReference type="Proteomes" id="UP000811899"/>
    </source>
</evidence>
<dbReference type="SUPFAM" id="SSF53092">
    <property type="entry name" value="Creatinase/prolidase N-terminal domain"/>
    <property type="match status" value="1"/>
</dbReference>
<dbReference type="InterPro" id="IPR050659">
    <property type="entry name" value="Peptidase_M24B"/>
</dbReference>
<organism evidence="7 8">
    <name type="scientific">Geoanaerobacter pelophilus</name>
    <dbReference type="NCBI Taxonomy" id="60036"/>
    <lineage>
        <taxon>Bacteria</taxon>
        <taxon>Pseudomonadati</taxon>
        <taxon>Thermodesulfobacteriota</taxon>
        <taxon>Desulfuromonadia</taxon>
        <taxon>Geobacterales</taxon>
        <taxon>Geobacteraceae</taxon>
        <taxon>Geoanaerobacter</taxon>
    </lineage>
</organism>